<protein>
    <submittedName>
        <fullName evidence="2">Uncharacterized protein</fullName>
    </submittedName>
</protein>
<keyword evidence="3" id="KW-1185">Reference proteome</keyword>
<keyword evidence="1" id="KW-0472">Membrane</keyword>
<dbReference type="RefSeq" id="WP_083115964.1">
    <property type="nucleotide sequence ID" value="NZ_JACKTS010000040.1"/>
</dbReference>
<dbReference type="AlphaFoldDB" id="A0A1W9ZCX0"/>
<dbReference type="Proteomes" id="UP000192284">
    <property type="component" value="Unassembled WGS sequence"/>
</dbReference>
<gene>
    <name evidence="2" type="ORF">BST12_25240</name>
</gene>
<feature type="transmembrane region" description="Helical" evidence="1">
    <location>
        <begin position="58"/>
        <end position="76"/>
    </location>
</feature>
<name>A0A1W9ZCX0_MYCAN</name>
<accession>A0A1W9ZCX0</accession>
<reference evidence="2 3" key="1">
    <citation type="submission" date="2017-02" db="EMBL/GenBank/DDBJ databases">
        <title>The new phylogeny of genus Mycobacterium.</title>
        <authorList>
            <person name="Tortoli E."/>
            <person name="Trovato A."/>
            <person name="Cirillo D.M."/>
        </authorList>
    </citation>
    <scope>NUCLEOTIDE SEQUENCE [LARGE SCALE GENOMIC DNA]</scope>
    <source>
        <strain evidence="2 3">DSM 45057</strain>
    </source>
</reference>
<keyword evidence="1" id="KW-0812">Transmembrane</keyword>
<keyword evidence="1" id="KW-1133">Transmembrane helix</keyword>
<sequence>MTTTYQTGPVGRAVAADSAHVYARAALAFGIVGAVWLSVILGITALVQMDSQEKGRGLAIAGLAVSGVWIALFFALTRWHLG</sequence>
<dbReference type="OrthoDB" id="3628931at2"/>
<dbReference type="EMBL" id="MVHE01000075">
    <property type="protein sequence ID" value="ORA12081.1"/>
    <property type="molecule type" value="Genomic_DNA"/>
</dbReference>
<evidence type="ECO:0000313" key="2">
    <source>
        <dbReference type="EMBL" id="ORA12081.1"/>
    </source>
</evidence>
<evidence type="ECO:0000256" key="1">
    <source>
        <dbReference type="SAM" id="Phobius"/>
    </source>
</evidence>
<feature type="transmembrane region" description="Helical" evidence="1">
    <location>
        <begin position="25"/>
        <end position="46"/>
    </location>
</feature>
<proteinExistence type="predicted"/>
<organism evidence="2 3">
    <name type="scientific">Mycobacterium angelicum</name>
    <dbReference type="NCBI Taxonomy" id="470074"/>
    <lineage>
        <taxon>Bacteria</taxon>
        <taxon>Bacillati</taxon>
        <taxon>Actinomycetota</taxon>
        <taxon>Actinomycetes</taxon>
        <taxon>Mycobacteriales</taxon>
        <taxon>Mycobacteriaceae</taxon>
        <taxon>Mycobacterium</taxon>
    </lineage>
</organism>
<evidence type="ECO:0000313" key="3">
    <source>
        <dbReference type="Proteomes" id="UP000192284"/>
    </source>
</evidence>
<comment type="caution">
    <text evidence="2">The sequence shown here is derived from an EMBL/GenBank/DDBJ whole genome shotgun (WGS) entry which is preliminary data.</text>
</comment>